<reference evidence="1 2" key="1">
    <citation type="submission" date="2018-06" db="EMBL/GenBank/DDBJ databases">
        <title>Halonotius sp. F13-13 a new haloarchaeeon isolated from a solar saltern from Isla Cristina, Huelva, Spain.</title>
        <authorList>
            <person name="Duran-Viseras A."/>
            <person name="Sanchez-Porro C."/>
            <person name="Ventosa A."/>
        </authorList>
    </citation>
    <scope>NUCLEOTIDE SEQUENCE [LARGE SCALE GENOMIC DNA]</scope>
    <source>
        <strain evidence="1 2">CECT 7525</strain>
    </source>
</reference>
<sequence>MEKEVSSQCASTGFEVVAFWAIVCGIKFCANYFKHLKQQFFSVVTDKQQYLLGNILDGFILVFEGLLLNFDDPSWFVELEIECLCLRSDDKVFSHFLISAQAEVFRAYPIRPSDESEVGAFSKLFYERLSEWLGRYRLNNAVVCSTFGTDFTEVCFIVHVATQFPGNIQFSGVFSVSE</sequence>
<evidence type="ECO:0000313" key="2">
    <source>
        <dbReference type="Proteomes" id="UP000281564"/>
    </source>
</evidence>
<proteinExistence type="predicted"/>
<organism evidence="1 2">
    <name type="scientific">Halonotius pteroides</name>
    <dbReference type="NCBI Taxonomy" id="268735"/>
    <lineage>
        <taxon>Archaea</taxon>
        <taxon>Methanobacteriati</taxon>
        <taxon>Methanobacteriota</taxon>
        <taxon>Stenosarchaea group</taxon>
        <taxon>Halobacteria</taxon>
        <taxon>Halobacteriales</taxon>
        <taxon>Haloferacaceae</taxon>
        <taxon>Halonotius</taxon>
    </lineage>
</organism>
<dbReference type="Proteomes" id="UP000281564">
    <property type="component" value="Unassembled WGS sequence"/>
</dbReference>
<dbReference type="AlphaFoldDB" id="A0A3A6Q2F8"/>
<gene>
    <name evidence="1" type="ORF">DP106_13355</name>
</gene>
<keyword evidence="2" id="KW-1185">Reference proteome</keyword>
<name>A0A3A6Q2F8_9EURY</name>
<evidence type="ECO:0000313" key="1">
    <source>
        <dbReference type="EMBL" id="RJX48000.1"/>
    </source>
</evidence>
<dbReference type="EMBL" id="QMDW01000027">
    <property type="protein sequence ID" value="RJX48000.1"/>
    <property type="molecule type" value="Genomic_DNA"/>
</dbReference>
<comment type="caution">
    <text evidence="1">The sequence shown here is derived from an EMBL/GenBank/DDBJ whole genome shotgun (WGS) entry which is preliminary data.</text>
</comment>
<protein>
    <submittedName>
        <fullName evidence="1">Uncharacterized protein</fullName>
    </submittedName>
</protein>
<accession>A0A3A6Q2F8</accession>